<dbReference type="PANTHER" id="PTHR40422:SF1">
    <property type="entry name" value="TRANSLATION MACHINERY-ASSOCIATED PROTEIN 17"/>
    <property type="match status" value="1"/>
</dbReference>
<feature type="region of interest" description="Disordered" evidence="1">
    <location>
        <begin position="1"/>
        <end position="46"/>
    </location>
</feature>
<dbReference type="GO" id="GO:0070682">
    <property type="term" value="P:proteasome regulatory particle assembly"/>
    <property type="evidence" value="ECO:0007669"/>
    <property type="project" value="InterPro"/>
</dbReference>
<accession>A0A4S4KBV1</accession>
<name>A0A4S4KBV1_9APHY</name>
<evidence type="ECO:0000313" key="3">
    <source>
        <dbReference type="Proteomes" id="UP000309038"/>
    </source>
</evidence>
<comment type="caution">
    <text evidence="2">The sequence shown here is derived from an EMBL/GenBank/DDBJ whole genome shotgun (WGS) entry which is preliminary data.</text>
</comment>
<sequence>MSITRPYHASVKHAAQATPVDYEEDDLEEGEEVDEDEFFTGEEEEEEEHHTWLQGSVAAKFLLAGGTAGADLGGTSLSPKAPVRGIKAIASAVARIYAEGGVPAFFGLGMGCPWRRSYRKITRLQNSLGHLKRTQAELKEANEESPDEEWVKAMEENADVIGSQEERVSILRMALAEKGVHCAAGLTPQEATSLVTQPSDEQPAQATIRTNGTLATPVTEDIPIVDEDGGINL</sequence>
<dbReference type="Proteomes" id="UP000309038">
    <property type="component" value="Unassembled WGS sequence"/>
</dbReference>
<dbReference type="EMBL" id="SGPJ01000317">
    <property type="protein sequence ID" value="THG95486.1"/>
    <property type="molecule type" value="Genomic_DNA"/>
</dbReference>
<proteinExistence type="predicted"/>
<evidence type="ECO:0000256" key="1">
    <source>
        <dbReference type="SAM" id="MobiDB-lite"/>
    </source>
</evidence>
<dbReference type="GO" id="GO:0030674">
    <property type="term" value="F:protein-macromolecule adaptor activity"/>
    <property type="evidence" value="ECO:0007669"/>
    <property type="project" value="TreeGrafter"/>
</dbReference>
<feature type="compositionally biased region" description="Acidic residues" evidence="1">
    <location>
        <begin position="21"/>
        <end position="46"/>
    </location>
</feature>
<organism evidence="2 3">
    <name type="scientific">Hermanssonia centrifuga</name>
    <dbReference type="NCBI Taxonomy" id="98765"/>
    <lineage>
        <taxon>Eukaryota</taxon>
        <taxon>Fungi</taxon>
        <taxon>Dikarya</taxon>
        <taxon>Basidiomycota</taxon>
        <taxon>Agaricomycotina</taxon>
        <taxon>Agaricomycetes</taxon>
        <taxon>Polyporales</taxon>
        <taxon>Meruliaceae</taxon>
        <taxon>Hermanssonia</taxon>
    </lineage>
</organism>
<dbReference type="InterPro" id="IPR038966">
    <property type="entry name" value="TMA17"/>
</dbReference>
<gene>
    <name evidence="2" type="ORF">EW026_g6182</name>
</gene>
<evidence type="ECO:0000313" key="2">
    <source>
        <dbReference type="EMBL" id="THG95486.1"/>
    </source>
</evidence>
<keyword evidence="3" id="KW-1185">Reference proteome</keyword>
<protein>
    <submittedName>
        <fullName evidence="2">Uncharacterized protein</fullName>
    </submittedName>
</protein>
<dbReference type="AlphaFoldDB" id="A0A4S4KBV1"/>
<reference evidence="2 3" key="1">
    <citation type="submission" date="2019-02" db="EMBL/GenBank/DDBJ databases">
        <title>Genome sequencing of the rare red list fungi Phlebia centrifuga.</title>
        <authorList>
            <person name="Buettner E."/>
            <person name="Kellner H."/>
        </authorList>
    </citation>
    <scope>NUCLEOTIDE SEQUENCE [LARGE SCALE GENOMIC DNA]</scope>
    <source>
        <strain evidence="2 3">DSM 108282</strain>
    </source>
</reference>
<dbReference type="PANTHER" id="PTHR40422">
    <property type="entry name" value="TRANSLATION MACHINERY-ASSOCIATED PROTEIN 17"/>
    <property type="match status" value="1"/>
</dbReference>